<keyword evidence="5 7" id="KW-0472">Membrane</keyword>
<dbReference type="OrthoDB" id="4814201at2"/>
<organism evidence="11 12">
    <name type="scientific">Pseudoduganella flava</name>
    <dbReference type="NCBI Taxonomy" id="871742"/>
    <lineage>
        <taxon>Bacteria</taxon>
        <taxon>Pseudomonadati</taxon>
        <taxon>Pseudomonadota</taxon>
        <taxon>Betaproteobacteria</taxon>
        <taxon>Burkholderiales</taxon>
        <taxon>Oxalobacteraceae</taxon>
        <taxon>Telluria group</taxon>
        <taxon>Pseudoduganella</taxon>
    </lineage>
</organism>
<dbReference type="EMBL" id="CP046904">
    <property type="protein sequence ID" value="QGZ38078.1"/>
    <property type="molecule type" value="Genomic_DNA"/>
</dbReference>
<feature type="domain" description="ABC3 transporter permease C-terminal" evidence="8">
    <location>
        <begin position="286"/>
        <end position="401"/>
    </location>
</feature>
<comment type="subcellular location">
    <subcellularLocation>
        <location evidence="1">Cell membrane</location>
        <topology evidence="1">Multi-pass membrane protein</topology>
    </subcellularLocation>
</comment>
<keyword evidence="2" id="KW-1003">Cell membrane</keyword>
<feature type="domain" description="MacB-like periplasmic core" evidence="9">
    <location>
        <begin position="22"/>
        <end position="246"/>
    </location>
</feature>
<evidence type="ECO:0000313" key="12">
    <source>
        <dbReference type="Proteomes" id="UP000315112"/>
    </source>
</evidence>
<evidence type="ECO:0000256" key="7">
    <source>
        <dbReference type="SAM" id="Phobius"/>
    </source>
</evidence>
<evidence type="ECO:0000313" key="13">
    <source>
        <dbReference type="Proteomes" id="UP000437862"/>
    </source>
</evidence>
<proteinExistence type="inferred from homology"/>
<feature type="transmembrane region" description="Helical" evidence="7">
    <location>
        <begin position="372"/>
        <end position="391"/>
    </location>
</feature>
<dbReference type="Pfam" id="PF02687">
    <property type="entry name" value="FtsX"/>
    <property type="match status" value="1"/>
</dbReference>
<keyword evidence="13" id="KW-1185">Reference proteome</keyword>
<accession>A0A562Q143</accession>
<dbReference type="GO" id="GO:0005886">
    <property type="term" value="C:plasma membrane"/>
    <property type="evidence" value="ECO:0007669"/>
    <property type="project" value="UniProtKB-SubCell"/>
</dbReference>
<feature type="transmembrane region" description="Helical" evidence="7">
    <location>
        <begin position="273"/>
        <end position="306"/>
    </location>
</feature>
<reference evidence="10 13" key="3">
    <citation type="submission" date="2019-12" db="EMBL/GenBank/DDBJ databases">
        <title>Draft Genome Sequences of Six Type Strains of the Genus Massilia.</title>
        <authorList>
            <person name="Miess H."/>
            <person name="Frediansyah A."/>
            <person name="Goeker M."/>
            <person name="Gross H."/>
        </authorList>
    </citation>
    <scope>NUCLEOTIDE SEQUENCE [LARGE SCALE GENOMIC DNA]</scope>
    <source>
        <strain evidence="10 13">DSM 26639</strain>
    </source>
</reference>
<evidence type="ECO:0000313" key="11">
    <source>
        <dbReference type="EMBL" id="TWI50411.1"/>
    </source>
</evidence>
<evidence type="ECO:0000313" key="10">
    <source>
        <dbReference type="EMBL" id="QGZ38078.1"/>
    </source>
</evidence>
<comment type="similarity">
    <text evidence="6">Belongs to the ABC-4 integral membrane protein family.</text>
</comment>
<dbReference type="Proteomes" id="UP000315112">
    <property type="component" value="Unassembled WGS sequence"/>
</dbReference>
<keyword evidence="4 7" id="KW-1133">Transmembrane helix</keyword>
<dbReference type="RefSeq" id="WP_145874012.1">
    <property type="nucleotide sequence ID" value="NZ_CP046904.1"/>
</dbReference>
<dbReference type="Pfam" id="PF12704">
    <property type="entry name" value="MacB_PCD"/>
    <property type="match status" value="1"/>
</dbReference>
<dbReference type="InterPro" id="IPR003838">
    <property type="entry name" value="ABC3_permease_C"/>
</dbReference>
<evidence type="ECO:0000259" key="8">
    <source>
        <dbReference type="Pfam" id="PF02687"/>
    </source>
</evidence>
<evidence type="ECO:0000256" key="2">
    <source>
        <dbReference type="ARBA" id="ARBA00022475"/>
    </source>
</evidence>
<evidence type="ECO:0000256" key="1">
    <source>
        <dbReference type="ARBA" id="ARBA00004651"/>
    </source>
</evidence>
<evidence type="ECO:0000256" key="6">
    <source>
        <dbReference type="ARBA" id="ARBA00038076"/>
    </source>
</evidence>
<evidence type="ECO:0000259" key="9">
    <source>
        <dbReference type="Pfam" id="PF12704"/>
    </source>
</evidence>
<feature type="transmembrane region" description="Helical" evidence="7">
    <location>
        <begin position="327"/>
        <end position="352"/>
    </location>
</feature>
<dbReference type="InterPro" id="IPR025857">
    <property type="entry name" value="MacB_PCD"/>
</dbReference>
<protein>
    <submittedName>
        <fullName evidence="10">FtsX-like permease family protein</fullName>
    </submittedName>
    <submittedName>
        <fullName evidence="11">Putative ABC transport system permease protein</fullName>
    </submittedName>
</protein>
<dbReference type="PANTHER" id="PTHR30572">
    <property type="entry name" value="MEMBRANE COMPONENT OF TRANSPORTER-RELATED"/>
    <property type="match status" value="1"/>
</dbReference>
<dbReference type="InterPro" id="IPR050250">
    <property type="entry name" value="Macrolide_Exporter_MacB"/>
</dbReference>
<name>A0A562Q143_9BURK</name>
<dbReference type="PANTHER" id="PTHR30572:SF4">
    <property type="entry name" value="ABC TRANSPORTER PERMEASE YTRF"/>
    <property type="match status" value="1"/>
</dbReference>
<evidence type="ECO:0000256" key="5">
    <source>
        <dbReference type="ARBA" id="ARBA00023136"/>
    </source>
</evidence>
<dbReference type="GO" id="GO:0022857">
    <property type="term" value="F:transmembrane transporter activity"/>
    <property type="evidence" value="ECO:0007669"/>
    <property type="project" value="TreeGrafter"/>
</dbReference>
<dbReference type="EMBL" id="VLKW01000002">
    <property type="protein sequence ID" value="TWI50411.1"/>
    <property type="molecule type" value="Genomic_DNA"/>
</dbReference>
<reference evidence="11" key="2">
    <citation type="submission" date="2019-07" db="EMBL/GenBank/DDBJ databases">
        <authorList>
            <person name="Whitman W."/>
            <person name="Huntemann M."/>
            <person name="Clum A."/>
            <person name="Pillay M."/>
            <person name="Palaniappan K."/>
            <person name="Varghese N."/>
            <person name="Mikhailova N."/>
            <person name="Stamatis D."/>
            <person name="Reddy T."/>
            <person name="Daum C."/>
            <person name="Shapiro N."/>
            <person name="Ivanova N."/>
            <person name="Kyrpides N."/>
            <person name="Woyke T."/>
        </authorList>
    </citation>
    <scope>NUCLEOTIDE SEQUENCE</scope>
    <source>
        <strain evidence="11">CGMCC 1.10685</strain>
    </source>
</reference>
<sequence>MFILVESVRMALRSLRAHPLRSALTVLGVVIGVAAIVAVVSVMHGLSASISGELRAFGAGSLTVEGYTPFKEQLLGRQNVLALDDYGRIVAHVDGIRNVAAAFAPFGPGATVRSPARSAVTQVLAVTVSYQRAMQAWPEHGRALRGADGTSRRKVCVAGRKALKKLGLPADAVGTYVDIGGHWFKIVGVAEPKGDLFGLSRDDYLLIPFEVGQALAADADRADIAITFEVDDVAQADAVRDAVTALLRKVHGIRPGQPDDFTVQTARQAAEKFLGIVAMVSAVLASITAIALLVGGIGIMNVMLVSATERTREIGICIALGARRHHIVAQFLIEAATLSSLGGLAGLAVGWLLARAATALIPGLPPASLPGWSIAVAIGFSGAVGIVFGILPAVKAARLNPVDALRYE</sequence>
<dbReference type="AlphaFoldDB" id="A0A562Q143"/>
<evidence type="ECO:0000256" key="3">
    <source>
        <dbReference type="ARBA" id="ARBA00022692"/>
    </source>
</evidence>
<gene>
    <name evidence="10" type="ORF">GO485_02785</name>
    <name evidence="11" type="ORF">IP92_01640</name>
</gene>
<reference evidence="11 12" key="1">
    <citation type="journal article" date="2015" name="Stand. Genomic Sci.">
        <title>Genomic Encyclopedia of Bacterial and Archaeal Type Strains, Phase III: the genomes of soil and plant-associated and newly described type strains.</title>
        <authorList>
            <person name="Whitman W.B."/>
            <person name="Woyke T."/>
            <person name="Klenk H.P."/>
            <person name="Zhou Y."/>
            <person name="Lilburn T.G."/>
            <person name="Beck B.J."/>
            <person name="De Vos P."/>
            <person name="Vandamme P."/>
            <person name="Eisen J.A."/>
            <person name="Garrity G."/>
            <person name="Hugenholtz P."/>
            <person name="Kyrpides N.C."/>
        </authorList>
    </citation>
    <scope>NUCLEOTIDE SEQUENCE [LARGE SCALE GENOMIC DNA]</scope>
    <source>
        <strain evidence="11 12">CGMCC 1.10685</strain>
    </source>
</reference>
<evidence type="ECO:0000256" key="4">
    <source>
        <dbReference type="ARBA" id="ARBA00022989"/>
    </source>
</evidence>
<feature type="transmembrane region" description="Helical" evidence="7">
    <location>
        <begin position="20"/>
        <end position="46"/>
    </location>
</feature>
<dbReference type="Proteomes" id="UP000437862">
    <property type="component" value="Chromosome"/>
</dbReference>
<keyword evidence="3 7" id="KW-0812">Transmembrane</keyword>